<name>A0A317XJ04_9BASI</name>
<evidence type="ECO:0000313" key="2">
    <source>
        <dbReference type="EMBL" id="PWY97260.1"/>
    </source>
</evidence>
<dbReference type="Proteomes" id="UP000246740">
    <property type="component" value="Unassembled WGS sequence"/>
</dbReference>
<organism evidence="2 3">
    <name type="scientific">Testicularia cyperi</name>
    <dbReference type="NCBI Taxonomy" id="1882483"/>
    <lineage>
        <taxon>Eukaryota</taxon>
        <taxon>Fungi</taxon>
        <taxon>Dikarya</taxon>
        <taxon>Basidiomycota</taxon>
        <taxon>Ustilaginomycotina</taxon>
        <taxon>Ustilaginomycetes</taxon>
        <taxon>Ustilaginales</taxon>
        <taxon>Anthracoideaceae</taxon>
        <taxon>Testicularia</taxon>
    </lineage>
</organism>
<dbReference type="AlphaFoldDB" id="A0A317XJ04"/>
<dbReference type="InParanoid" id="A0A317XJ04"/>
<gene>
    <name evidence="2" type="ORF">BCV70DRAFT_69516</name>
</gene>
<evidence type="ECO:0000313" key="3">
    <source>
        <dbReference type="Proteomes" id="UP000246740"/>
    </source>
</evidence>
<sequence>MEKGKVEEEFVSLVLLLVYSTQQGTEGELTQAARAKERAIPGSKTKTIKKESVSDTATGKSEAREAVLKDTYDRVDWDVNLHDEQRKKGKEGA</sequence>
<keyword evidence="3" id="KW-1185">Reference proteome</keyword>
<proteinExistence type="predicted"/>
<dbReference type="EMBL" id="KZ819213">
    <property type="protein sequence ID" value="PWY97260.1"/>
    <property type="molecule type" value="Genomic_DNA"/>
</dbReference>
<accession>A0A317XJ04</accession>
<evidence type="ECO:0000256" key="1">
    <source>
        <dbReference type="SAM" id="MobiDB-lite"/>
    </source>
</evidence>
<feature type="region of interest" description="Disordered" evidence="1">
    <location>
        <begin position="31"/>
        <end position="62"/>
    </location>
</feature>
<protein>
    <submittedName>
        <fullName evidence="2">Uncharacterized protein</fullName>
    </submittedName>
</protein>
<reference evidence="2 3" key="1">
    <citation type="journal article" date="2018" name="Mol. Biol. Evol.">
        <title>Broad Genomic Sampling Reveals a Smut Pathogenic Ancestry of the Fungal Clade Ustilaginomycotina.</title>
        <authorList>
            <person name="Kijpornyongpan T."/>
            <person name="Mondo S.J."/>
            <person name="Barry K."/>
            <person name="Sandor L."/>
            <person name="Lee J."/>
            <person name="Lipzen A."/>
            <person name="Pangilinan J."/>
            <person name="LaButti K."/>
            <person name="Hainaut M."/>
            <person name="Henrissat B."/>
            <person name="Grigoriev I.V."/>
            <person name="Spatafora J.W."/>
            <person name="Aime M.C."/>
        </authorList>
    </citation>
    <scope>NUCLEOTIDE SEQUENCE [LARGE SCALE GENOMIC DNA]</scope>
    <source>
        <strain evidence="2 3">MCA 3645</strain>
    </source>
</reference>